<feature type="transmembrane region" description="Helical" evidence="1">
    <location>
        <begin position="32"/>
        <end position="52"/>
    </location>
</feature>
<dbReference type="RefSeq" id="XP_014145722.1">
    <property type="nucleotide sequence ID" value="XM_014290247.1"/>
</dbReference>
<accession>A0A0L0F527</accession>
<keyword evidence="1" id="KW-1133">Transmembrane helix</keyword>
<protein>
    <submittedName>
        <fullName evidence="2">Uncharacterized protein</fullName>
    </submittedName>
</protein>
<evidence type="ECO:0000256" key="1">
    <source>
        <dbReference type="SAM" id="Phobius"/>
    </source>
</evidence>
<dbReference type="AlphaFoldDB" id="A0A0L0F527"/>
<keyword evidence="1" id="KW-0472">Membrane</keyword>
<name>A0A0L0F527_9EUKA</name>
<dbReference type="GeneID" id="25916142"/>
<organism evidence="2 3">
    <name type="scientific">Sphaeroforma arctica JP610</name>
    <dbReference type="NCBI Taxonomy" id="667725"/>
    <lineage>
        <taxon>Eukaryota</taxon>
        <taxon>Ichthyosporea</taxon>
        <taxon>Ichthyophonida</taxon>
        <taxon>Sphaeroforma</taxon>
    </lineage>
</organism>
<evidence type="ECO:0000313" key="2">
    <source>
        <dbReference type="EMBL" id="KNC71820.1"/>
    </source>
</evidence>
<evidence type="ECO:0000313" key="3">
    <source>
        <dbReference type="Proteomes" id="UP000054560"/>
    </source>
</evidence>
<dbReference type="Proteomes" id="UP000054560">
    <property type="component" value="Unassembled WGS sequence"/>
</dbReference>
<keyword evidence="1" id="KW-0812">Transmembrane</keyword>
<gene>
    <name evidence="2" type="ORF">SARC_15638</name>
</gene>
<reference evidence="2 3" key="1">
    <citation type="submission" date="2011-02" db="EMBL/GenBank/DDBJ databases">
        <title>The Genome Sequence of Sphaeroforma arctica JP610.</title>
        <authorList>
            <consortium name="The Broad Institute Genome Sequencing Platform"/>
            <person name="Russ C."/>
            <person name="Cuomo C."/>
            <person name="Young S.K."/>
            <person name="Zeng Q."/>
            <person name="Gargeya S."/>
            <person name="Alvarado L."/>
            <person name="Berlin A."/>
            <person name="Chapman S.B."/>
            <person name="Chen Z."/>
            <person name="Freedman E."/>
            <person name="Gellesch M."/>
            <person name="Goldberg J."/>
            <person name="Griggs A."/>
            <person name="Gujja S."/>
            <person name="Heilman E."/>
            <person name="Heiman D."/>
            <person name="Howarth C."/>
            <person name="Mehta T."/>
            <person name="Neiman D."/>
            <person name="Pearson M."/>
            <person name="Roberts A."/>
            <person name="Saif S."/>
            <person name="Shea T."/>
            <person name="Shenoy N."/>
            <person name="Sisk P."/>
            <person name="Stolte C."/>
            <person name="Sykes S."/>
            <person name="White J."/>
            <person name="Yandava C."/>
            <person name="Burger G."/>
            <person name="Gray M.W."/>
            <person name="Holland P.W.H."/>
            <person name="King N."/>
            <person name="Lang F.B.F."/>
            <person name="Roger A.J."/>
            <person name="Ruiz-Trillo I."/>
            <person name="Haas B."/>
            <person name="Nusbaum C."/>
            <person name="Birren B."/>
        </authorList>
    </citation>
    <scope>NUCLEOTIDE SEQUENCE [LARGE SCALE GENOMIC DNA]</scope>
    <source>
        <strain evidence="2 3">JP610</strain>
    </source>
</reference>
<dbReference type="EMBL" id="KQ248072">
    <property type="protein sequence ID" value="KNC71820.1"/>
    <property type="molecule type" value="Genomic_DNA"/>
</dbReference>
<sequence length="75" mass="8564">MSEMIISSKDSTNVMDTPPIYLWQSKQERGKFLLKWTICASVLILLVGYFRLSASSLTIESYMSDYGDPAEHLQK</sequence>
<keyword evidence="3" id="KW-1185">Reference proteome</keyword>
<proteinExistence type="predicted"/>
<feature type="non-terminal residue" evidence="2">
    <location>
        <position position="75"/>
    </location>
</feature>